<evidence type="ECO:0000313" key="2">
    <source>
        <dbReference type="Proteomes" id="UP001246858"/>
    </source>
</evidence>
<sequence length="938" mass="106148">MRKNINLTFLLACLVLLSSGSYAQQLRQDPNLVTGRLKNGFTYYIYKSNKTPGNSVLRLFLNAGSLQENPDQLGLAHFIEHMAFNGTKHYSKNDVIGFLESKGVKFGADLNAHTSFDETVYKISINTEDEKNLEKSIDIMADWAFGITFDSKEIDKERGVVIEEWRSKQGAANRLREQYLPVLFNKSRYAERLPIGKVDILKSFKRQTIVDFYEKWYRPDLMAIAIVTDIDPKKVETYIKNEFNQYKAKSKDPRIYYELPQHRDTLFSILTDKEANAIELSVFNKIRSFNGIKTEQDYKAQLIRSFFNALAKSRFSRISQLQNDFKEGSFSVSNIVLKNGIVSGGAALYHDKIKEGIAQYLAETQRIFRYGFTNDEIAKYRREYVTLVKRSAEAEDKTQPETYVNEIHDVFYNGSTMLAKTERNRLALKYAPQIDSLTLLNFLKSANNPGNTVVLLTAPEKDKTRLPDQPALKAMFAKAASEKIAPWSDQLSIPEKLLVQEPKAGKVVKQEIISPIGLTKWTLSNGTIVYLKPTEERKNYISLSGFRKGGIYALDSAQYVTAQFVKPVTGLSGAGPFNRRALTEFLTGNSASATLVLSNTREGVVTSADWKDARTMFQLMYLKWMYPNADPLTFEQAKRQSIEQMENNKLSPNYAYNKAIAELLKGDDDYASDLSEARLNKEAQLKEIIPIFKSRFGSAKDFQFIIVGGFNPDSIKPLVEQYIGGLPGGDYNAQFAYKGPVEGHEAKDILMYAGAAPKSTVNLFYQNNSVNYDYPEILVQTLLQEVLKVKLRLNLREENSGVYGVGVSVSATNVPAPLIRSRISFTCAPESAEFLVKQARDEVKKVAANPQYFAAELASIKTQQIDSYKKQAGKNLFWSSALRNQFYFGFKDYSYFNNYENMINGITPEMVAGYAKKYMIETPGIKAVLMPENFKTLN</sequence>
<dbReference type="EC" id="3.4.24.-" evidence="1"/>
<organism evidence="1 2">
    <name type="scientific">Pedobacter africanus</name>
    <dbReference type="NCBI Taxonomy" id="151894"/>
    <lineage>
        <taxon>Bacteria</taxon>
        <taxon>Pseudomonadati</taxon>
        <taxon>Bacteroidota</taxon>
        <taxon>Sphingobacteriia</taxon>
        <taxon>Sphingobacteriales</taxon>
        <taxon>Sphingobacteriaceae</taxon>
        <taxon>Pedobacter</taxon>
    </lineage>
</organism>
<accession>A0ACC6KY13</accession>
<dbReference type="EMBL" id="JAVDTF010000002">
    <property type="protein sequence ID" value="MDR6784065.1"/>
    <property type="molecule type" value="Genomic_DNA"/>
</dbReference>
<comment type="caution">
    <text evidence="1">The sequence shown here is derived from an EMBL/GenBank/DDBJ whole genome shotgun (WGS) entry which is preliminary data.</text>
</comment>
<evidence type="ECO:0000313" key="1">
    <source>
        <dbReference type="EMBL" id="MDR6784065.1"/>
    </source>
</evidence>
<proteinExistence type="predicted"/>
<name>A0ACC6KY13_9SPHI</name>
<keyword evidence="1" id="KW-0378">Hydrolase</keyword>
<reference evidence="1" key="1">
    <citation type="submission" date="2023-07" db="EMBL/GenBank/DDBJ databases">
        <title>Sorghum-associated microbial communities from plants grown in Nebraska, USA.</title>
        <authorList>
            <person name="Schachtman D."/>
        </authorList>
    </citation>
    <scope>NUCLEOTIDE SEQUENCE</scope>
    <source>
        <strain evidence="1">2697</strain>
    </source>
</reference>
<protein>
    <submittedName>
        <fullName evidence="1">Zinc protease</fullName>
        <ecNumber evidence="1">3.4.24.-</ecNumber>
    </submittedName>
</protein>
<keyword evidence="1" id="KW-0645">Protease</keyword>
<dbReference type="Proteomes" id="UP001246858">
    <property type="component" value="Unassembled WGS sequence"/>
</dbReference>
<gene>
    <name evidence="1" type="ORF">J2X78_002630</name>
</gene>
<keyword evidence="2" id="KW-1185">Reference proteome</keyword>